<dbReference type="PANTHER" id="PTHR43155">
    <property type="entry name" value="CYCLIC DI-GMP PHOSPHODIESTERASE PA4108-RELATED"/>
    <property type="match status" value="1"/>
</dbReference>
<protein>
    <submittedName>
        <fullName evidence="2">Cyclic di-GMP phosphodiesterase</fullName>
        <ecNumber evidence="2">3.1.4.-</ecNumber>
    </submittedName>
</protein>
<dbReference type="AlphaFoldDB" id="A0A645HZA8"/>
<dbReference type="PROSITE" id="PS51832">
    <property type="entry name" value="HD_GYP"/>
    <property type="match status" value="1"/>
</dbReference>
<evidence type="ECO:0000259" key="1">
    <source>
        <dbReference type="PROSITE" id="PS51832"/>
    </source>
</evidence>
<feature type="domain" description="HD-GYP" evidence="1">
    <location>
        <begin position="1"/>
        <end position="112"/>
    </location>
</feature>
<dbReference type="SUPFAM" id="SSF109604">
    <property type="entry name" value="HD-domain/PDEase-like"/>
    <property type="match status" value="1"/>
</dbReference>
<dbReference type="EC" id="3.1.4.-" evidence="2"/>
<proteinExistence type="predicted"/>
<dbReference type="CDD" id="cd00077">
    <property type="entry name" value="HDc"/>
    <property type="match status" value="1"/>
</dbReference>
<dbReference type="Gene3D" id="1.10.3210.10">
    <property type="entry name" value="Hypothetical protein af1432"/>
    <property type="match status" value="1"/>
</dbReference>
<dbReference type="InterPro" id="IPR003607">
    <property type="entry name" value="HD/PDEase_dom"/>
</dbReference>
<reference evidence="2" key="1">
    <citation type="submission" date="2019-08" db="EMBL/GenBank/DDBJ databases">
        <authorList>
            <person name="Kucharzyk K."/>
            <person name="Murdoch R.W."/>
            <person name="Higgins S."/>
            <person name="Loffler F."/>
        </authorList>
    </citation>
    <scope>NUCLEOTIDE SEQUENCE</scope>
</reference>
<name>A0A645HZA8_9ZZZZ</name>
<evidence type="ECO:0000313" key="2">
    <source>
        <dbReference type="EMBL" id="MPN43926.1"/>
    </source>
</evidence>
<dbReference type="Pfam" id="PF13487">
    <property type="entry name" value="HD_5"/>
    <property type="match status" value="1"/>
</dbReference>
<comment type="caution">
    <text evidence="2">The sequence shown here is derived from an EMBL/GenBank/DDBJ whole genome shotgun (WGS) entry which is preliminary data.</text>
</comment>
<dbReference type="PANTHER" id="PTHR43155:SF2">
    <property type="entry name" value="CYCLIC DI-GMP PHOSPHODIESTERASE PA4108"/>
    <property type="match status" value="1"/>
</dbReference>
<dbReference type="GO" id="GO:0016787">
    <property type="term" value="F:hydrolase activity"/>
    <property type="evidence" value="ECO:0007669"/>
    <property type="project" value="UniProtKB-KW"/>
</dbReference>
<sequence length="112" mass="12517">MKRHAEHGADILASVEGAESIIPIMLYHHERYDVQGYPAGLSGTGIPLFSRMLSVCDAFDAMTTNRCYRSPVTLEQCVAEIQHCAGTQFDPDLCKTFIRFIQDRFGFMIEAG</sequence>
<dbReference type="EMBL" id="VSSQ01102662">
    <property type="protein sequence ID" value="MPN43926.1"/>
    <property type="molecule type" value="Genomic_DNA"/>
</dbReference>
<gene>
    <name evidence="2" type="ORF">SDC9_191487</name>
</gene>
<organism evidence="2">
    <name type="scientific">bioreactor metagenome</name>
    <dbReference type="NCBI Taxonomy" id="1076179"/>
    <lineage>
        <taxon>unclassified sequences</taxon>
        <taxon>metagenomes</taxon>
        <taxon>ecological metagenomes</taxon>
    </lineage>
</organism>
<keyword evidence="2" id="KW-0378">Hydrolase</keyword>
<dbReference type="InterPro" id="IPR037522">
    <property type="entry name" value="HD_GYP_dom"/>
</dbReference>
<accession>A0A645HZA8</accession>